<keyword evidence="1" id="KW-0812">Transmembrane</keyword>
<dbReference type="RefSeq" id="XP_060413081.1">
    <property type="nucleotide sequence ID" value="XM_060551740.1"/>
</dbReference>
<feature type="transmembrane region" description="Helical" evidence="1">
    <location>
        <begin position="122"/>
        <end position="141"/>
    </location>
</feature>
<reference evidence="3" key="1">
    <citation type="submission" date="2021-06" db="EMBL/GenBank/DDBJ databases">
        <title>Comparative genomics, transcriptomics and evolutionary studies reveal genomic signatures of adaptation to plant cell wall in hemibiotrophic fungi.</title>
        <authorList>
            <consortium name="DOE Joint Genome Institute"/>
            <person name="Baroncelli R."/>
            <person name="Diaz J.F."/>
            <person name="Benocci T."/>
            <person name="Peng M."/>
            <person name="Battaglia E."/>
            <person name="Haridas S."/>
            <person name="Andreopoulos W."/>
            <person name="Labutti K."/>
            <person name="Pangilinan J."/>
            <person name="Floch G.L."/>
            <person name="Makela M.R."/>
            <person name="Henrissat B."/>
            <person name="Grigoriev I.V."/>
            <person name="Crouch J.A."/>
            <person name="De Vries R.P."/>
            <person name="Sukno S.A."/>
            <person name="Thon M.R."/>
        </authorList>
    </citation>
    <scope>NUCLEOTIDE SEQUENCE</scope>
    <source>
        <strain evidence="3">CBS 125086</strain>
    </source>
</reference>
<dbReference type="EMBL" id="JAHLJV010000038">
    <property type="protein sequence ID" value="KAK1586123.1"/>
    <property type="molecule type" value="Genomic_DNA"/>
</dbReference>
<comment type="caution">
    <text evidence="3">The sequence shown here is derived from an EMBL/GenBank/DDBJ whole genome shotgun (WGS) entry which is preliminary data.</text>
</comment>
<dbReference type="GeneID" id="85435980"/>
<sequence length="181" mass="20229">MQLRHCSFPLHLLFLPIHTASSPSYLPTWAVTHLSGRCSVGICVVTFLFPAFPLSLPPPPLSLLPLRTLHTSLPSLHPTFGILAFGIRPSLSLQPTEFLFHLAAGPVLETKREYVGARAKRLRVLSCLAFPFFFFFFAGNIDKQTGCPTFPFFPTVPRHPTNQTCGILNLHYKNTYPPELD</sequence>
<evidence type="ECO:0000256" key="2">
    <source>
        <dbReference type="SAM" id="SignalP"/>
    </source>
</evidence>
<protein>
    <submittedName>
        <fullName evidence="3">Uncharacterized protein</fullName>
    </submittedName>
</protein>
<keyword evidence="1" id="KW-0472">Membrane</keyword>
<dbReference type="Proteomes" id="UP001230504">
    <property type="component" value="Unassembled WGS sequence"/>
</dbReference>
<keyword evidence="2" id="KW-0732">Signal</keyword>
<organism evidence="3 4">
    <name type="scientific">Colletotrichum navitas</name>
    <dbReference type="NCBI Taxonomy" id="681940"/>
    <lineage>
        <taxon>Eukaryota</taxon>
        <taxon>Fungi</taxon>
        <taxon>Dikarya</taxon>
        <taxon>Ascomycota</taxon>
        <taxon>Pezizomycotina</taxon>
        <taxon>Sordariomycetes</taxon>
        <taxon>Hypocreomycetidae</taxon>
        <taxon>Glomerellales</taxon>
        <taxon>Glomerellaceae</taxon>
        <taxon>Colletotrichum</taxon>
        <taxon>Colletotrichum graminicola species complex</taxon>
    </lineage>
</organism>
<gene>
    <name evidence="3" type="ORF">LY79DRAFT_240295</name>
</gene>
<dbReference type="AlphaFoldDB" id="A0AAD8PXR1"/>
<evidence type="ECO:0000313" key="3">
    <source>
        <dbReference type="EMBL" id="KAK1586123.1"/>
    </source>
</evidence>
<accession>A0AAD8PXR1</accession>
<evidence type="ECO:0000313" key="4">
    <source>
        <dbReference type="Proteomes" id="UP001230504"/>
    </source>
</evidence>
<keyword evidence="4" id="KW-1185">Reference proteome</keyword>
<feature type="chain" id="PRO_5042259075" evidence="2">
    <location>
        <begin position="22"/>
        <end position="181"/>
    </location>
</feature>
<keyword evidence="1" id="KW-1133">Transmembrane helix</keyword>
<name>A0AAD8PXR1_9PEZI</name>
<feature type="signal peptide" evidence="2">
    <location>
        <begin position="1"/>
        <end position="21"/>
    </location>
</feature>
<evidence type="ECO:0000256" key="1">
    <source>
        <dbReference type="SAM" id="Phobius"/>
    </source>
</evidence>
<proteinExistence type="predicted"/>